<dbReference type="PIRSF" id="PIRSF003097">
    <property type="entry name" value="FtsX"/>
    <property type="match status" value="1"/>
</dbReference>
<evidence type="ECO:0000313" key="15">
    <source>
        <dbReference type="Proteomes" id="UP000279194"/>
    </source>
</evidence>
<evidence type="ECO:0000259" key="12">
    <source>
        <dbReference type="Pfam" id="PF02687"/>
    </source>
</evidence>
<dbReference type="InterPro" id="IPR058204">
    <property type="entry name" value="FtsX_firmicutes-type"/>
</dbReference>
<evidence type="ECO:0000256" key="4">
    <source>
        <dbReference type="ARBA" id="ARBA00022475"/>
    </source>
</evidence>
<evidence type="ECO:0000256" key="8">
    <source>
        <dbReference type="ARBA" id="ARBA00023136"/>
    </source>
</evidence>
<keyword evidence="7 11" id="KW-1133">Transmembrane helix</keyword>
<gene>
    <name evidence="14" type="ORF">EAF07_07485</name>
</gene>
<dbReference type="InterPro" id="IPR004513">
    <property type="entry name" value="FtsX"/>
</dbReference>
<accession>A0A3L9DQZ4</accession>
<keyword evidence="4 10" id="KW-1003">Cell membrane</keyword>
<comment type="caution">
    <text evidence="14">The sequence shown here is derived from an EMBL/GenBank/DDBJ whole genome shotgun (WGS) entry which is preliminary data.</text>
</comment>
<evidence type="ECO:0000256" key="5">
    <source>
        <dbReference type="ARBA" id="ARBA00022618"/>
    </source>
</evidence>
<evidence type="ECO:0000256" key="1">
    <source>
        <dbReference type="ARBA" id="ARBA00004651"/>
    </source>
</evidence>
<dbReference type="EMBL" id="RCVM01000015">
    <property type="protein sequence ID" value="RLY02403.1"/>
    <property type="molecule type" value="Genomic_DNA"/>
</dbReference>
<keyword evidence="15" id="KW-1185">Reference proteome</keyword>
<dbReference type="PANTHER" id="PTHR47755:SF1">
    <property type="entry name" value="CELL DIVISION PROTEIN FTSX"/>
    <property type="match status" value="1"/>
</dbReference>
<evidence type="ECO:0000256" key="7">
    <source>
        <dbReference type="ARBA" id="ARBA00022989"/>
    </source>
</evidence>
<feature type="transmembrane region" description="Helical" evidence="11">
    <location>
        <begin position="237"/>
        <end position="259"/>
    </location>
</feature>
<dbReference type="GO" id="GO:0051301">
    <property type="term" value="P:cell division"/>
    <property type="evidence" value="ECO:0007669"/>
    <property type="project" value="UniProtKB-KW"/>
</dbReference>
<comment type="function">
    <text evidence="10">Part of the ABC transporter FtsEX involved in asymmetric cellular division facilitating the initiation of sporulation.</text>
</comment>
<name>A0A3L9DQZ4_9STRE</name>
<dbReference type="GO" id="GO:0005886">
    <property type="term" value="C:plasma membrane"/>
    <property type="evidence" value="ECO:0007669"/>
    <property type="project" value="UniProtKB-SubCell"/>
</dbReference>
<feature type="transmembrane region" description="Helical" evidence="11">
    <location>
        <begin position="279"/>
        <end position="303"/>
    </location>
</feature>
<reference evidence="14 15" key="1">
    <citation type="submission" date="2018-10" db="EMBL/GenBank/DDBJ databases">
        <title>Streptococcus hillyeri sp. nov., isolated from equine tracheal sample.</title>
        <authorList>
            <person name="Macfadyen A.C."/>
            <person name="Waller A."/>
            <person name="Paterson G.K."/>
        </authorList>
    </citation>
    <scope>NUCLEOTIDE SEQUENCE [LARGE SCALE GENOMIC DNA]</scope>
    <source>
        <strain evidence="14 15">28462</strain>
    </source>
</reference>
<dbReference type="AlphaFoldDB" id="A0A3L9DQZ4"/>
<evidence type="ECO:0000256" key="11">
    <source>
        <dbReference type="SAM" id="Phobius"/>
    </source>
</evidence>
<evidence type="ECO:0000256" key="9">
    <source>
        <dbReference type="ARBA" id="ARBA00023306"/>
    </source>
</evidence>
<comment type="subcellular location">
    <subcellularLocation>
        <location evidence="1">Cell membrane</location>
        <topology evidence="1">Multi-pass membrane protein</topology>
    </subcellularLocation>
</comment>
<proteinExistence type="inferred from homology"/>
<dbReference type="NCBIfam" id="NF038347">
    <property type="entry name" value="FtsX_Gpos"/>
    <property type="match status" value="1"/>
</dbReference>
<evidence type="ECO:0000256" key="10">
    <source>
        <dbReference type="PIRNR" id="PIRNR003097"/>
    </source>
</evidence>
<evidence type="ECO:0000256" key="2">
    <source>
        <dbReference type="ARBA" id="ARBA00007379"/>
    </source>
</evidence>
<feature type="transmembrane region" description="Helical" evidence="11">
    <location>
        <begin position="183"/>
        <end position="204"/>
    </location>
</feature>
<keyword evidence="8 10" id="KW-0472">Membrane</keyword>
<dbReference type="OrthoDB" id="9812531at2"/>
<protein>
    <recommendedName>
        <fullName evidence="3 10">Cell division protein FtsX</fullName>
    </recommendedName>
</protein>
<dbReference type="InterPro" id="IPR040690">
    <property type="entry name" value="FtsX_ECD"/>
</dbReference>
<dbReference type="RefSeq" id="WP_121835960.1">
    <property type="nucleotide sequence ID" value="NZ_CP163513.1"/>
</dbReference>
<dbReference type="InterPro" id="IPR003838">
    <property type="entry name" value="ABC3_permease_C"/>
</dbReference>
<evidence type="ECO:0000256" key="6">
    <source>
        <dbReference type="ARBA" id="ARBA00022692"/>
    </source>
</evidence>
<feature type="domain" description="ABC3 transporter permease C-terminal" evidence="12">
    <location>
        <begin position="188"/>
        <end position="308"/>
    </location>
</feature>
<dbReference type="Pfam" id="PF18075">
    <property type="entry name" value="FtsX_ECD"/>
    <property type="match status" value="1"/>
</dbReference>
<dbReference type="PANTHER" id="PTHR47755">
    <property type="entry name" value="CELL DIVISION PROTEIN FTSX"/>
    <property type="match status" value="1"/>
</dbReference>
<keyword evidence="9 10" id="KW-0131">Cell cycle</keyword>
<feature type="domain" description="FtsX extracellular" evidence="13">
    <location>
        <begin position="58"/>
        <end position="162"/>
    </location>
</feature>
<sequence length="309" mass="34790">MIRRFFRHMWEAIKNLKRNGLMTVASVFSVTVTLTLVGIFAAVLFNTEKLARGIEENIQINVFLQVDTYDQEQEVKNDVGEMVPNENYQAVQKAIEAIDGVGTVTFSSKEQELKKLQERMGNAWKMLDGDANPLFDVYVVQTTSPKEVASVTEKISEIKGVDRADYGKADTEKIFKMAAFIRVWGFGAIALLAFVALFMISNTIRITIISRRHEIQIMRLVGAKNSYIRGPFFMEGAWVGFLGAIIPSVILYLGYQYAYNAFQKNLSIEHLSMYAPNPYSYYAIAALFVVGILVGSLGSVLSIRRYLKV</sequence>
<evidence type="ECO:0000256" key="3">
    <source>
        <dbReference type="ARBA" id="ARBA00021907"/>
    </source>
</evidence>
<evidence type="ECO:0000259" key="13">
    <source>
        <dbReference type="Pfam" id="PF18075"/>
    </source>
</evidence>
<dbReference type="Proteomes" id="UP000279194">
    <property type="component" value="Unassembled WGS sequence"/>
</dbReference>
<keyword evidence="5 10" id="KW-0132">Cell division</keyword>
<evidence type="ECO:0000313" key="14">
    <source>
        <dbReference type="EMBL" id="RLY02403.1"/>
    </source>
</evidence>
<comment type="similarity">
    <text evidence="2 10">Belongs to the ABC-4 integral membrane protein family. FtsX subfamily.</text>
</comment>
<dbReference type="Pfam" id="PF02687">
    <property type="entry name" value="FtsX"/>
    <property type="match status" value="1"/>
</dbReference>
<keyword evidence="6 11" id="KW-0812">Transmembrane</keyword>
<dbReference type="Gene3D" id="3.30.70.3040">
    <property type="match status" value="1"/>
</dbReference>
<organism evidence="14 15">
    <name type="scientific">Streptococcus hillyeri</name>
    <dbReference type="NCBI Taxonomy" id="2282420"/>
    <lineage>
        <taxon>Bacteria</taxon>
        <taxon>Bacillati</taxon>
        <taxon>Bacillota</taxon>
        <taxon>Bacilli</taxon>
        <taxon>Lactobacillales</taxon>
        <taxon>Streptococcaceae</taxon>
        <taxon>Streptococcus</taxon>
    </lineage>
</organism>
<feature type="transmembrane region" description="Helical" evidence="11">
    <location>
        <begin position="21"/>
        <end position="45"/>
    </location>
</feature>